<dbReference type="GO" id="GO:0016491">
    <property type="term" value="F:oxidoreductase activity"/>
    <property type="evidence" value="ECO:0007669"/>
    <property type="project" value="InterPro"/>
</dbReference>
<evidence type="ECO:0000313" key="2">
    <source>
        <dbReference type="EMBL" id="ANS79675.1"/>
    </source>
</evidence>
<dbReference type="SUPFAM" id="SSF55729">
    <property type="entry name" value="Acyl-CoA N-acyltransferases (Nat)"/>
    <property type="match status" value="1"/>
</dbReference>
<name>A0A1B1NE95_9MICO</name>
<organism evidence="2 3">
    <name type="scientific">Serinicoccus hydrothermalis</name>
    <dbReference type="NCBI Taxonomy" id="1758689"/>
    <lineage>
        <taxon>Bacteria</taxon>
        <taxon>Bacillati</taxon>
        <taxon>Actinomycetota</taxon>
        <taxon>Actinomycetes</taxon>
        <taxon>Micrococcales</taxon>
        <taxon>Ornithinimicrobiaceae</taxon>
        <taxon>Serinicoccus</taxon>
    </lineage>
</organism>
<dbReference type="InterPro" id="IPR000415">
    <property type="entry name" value="Nitroreductase-like"/>
</dbReference>
<evidence type="ECO:0000256" key="1">
    <source>
        <dbReference type="SAM" id="MobiDB-lite"/>
    </source>
</evidence>
<gene>
    <name evidence="2" type="ORF">SGUI_2279</name>
</gene>
<keyword evidence="3" id="KW-1185">Reference proteome</keyword>
<feature type="region of interest" description="Disordered" evidence="1">
    <location>
        <begin position="538"/>
        <end position="572"/>
    </location>
</feature>
<dbReference type="Proteomes" id="UP000092482">
    <property type="component" value="Chromosome"/>
</dbReference>
<dbReference type="Gene3D" id="3.40.630.30">
    <property type="match status" value="1"/>
</dbReference>
<accession>A0A1B1NE95</accession>
<evidence type="ECO:0008006" key="4">
    <source>
        <dbReference type="Google" id="ProtNLM"/>
    </source>
</evidence>
<evidence type="ECO:0000313" key="3">
    <source>
        <dbReference type="Proteomes" id="UP000092482"/>
    </source>
</evidence>
<proteinExistence type="predicted"/>
<dbReference type="AlphaFoldDB" id="A0A1B1NE95"/>
<dbReference type="RefSeq" id="WP_066640342.1">
    <property type="nucleotide sequence ID" value="NZ_CP014989.1"/>
</dbReference>
<reference evidence="2 3" key="1">
    <citation type="submission" date="2016-03" db="EMBL/GenBank/DDBJ databases">
        <title>Shallow-sea hydrothermal system.</title>
        <authorList>
            <person name="Tang K."/>
        </authorList>
    </citation>
    <scope>NUCLEOTIDE SEQUENCE [LARGE SCALE GENOMIC DNA]</scope>
    <source>
        <strain evidence="2 3">JLT9</strain>
    </source>
</reference>
<dbReference type="PANTHER" id="PTHR41368">
    <property type="entry name" value="PROTEIN YGHO"/>
    <property type="match status" value="1"/>
</dbReference>
<protein>
    <recommendedName>
        <fullName evidence="4">N-acetyltransferase domain-containing protein</fullName>
    </recommendedName>
</protein>
<dbReference type="PANTHER" id="PTHR41368:SF1">
    <property type="entry name" value="PROTEIN YGHO"/>
    <property type="match status" value="1"/>
</dbReference>
<feature type="compositionally biased region" description="Polar residues" evidence="1">
    <location>
        <begin position="672"/>
        <end position="682"/>
    </location>
</feature>
<dbReference type="KEGG" id="serj:SGUI_2279"/>
<dbReference type="EMBL" id="CP014989">
    <property type="protein sequence ID" value="ANS79675.1"/>
    <property type="molecule type" value="Genomic_DNA"/>
</dbReference>
<dbReference type="STRING" id="1758689.SGUI_2279"/>
<dbReference type="InterPro" id="IPR039968">
    <property type="entry name" value="BcerS-like"/>
</dbReference>
<sequence>MRTRDFSQAPPVAQASAMLTVAPASGRASPRWLARAARAVRRAEGLVRREWLLDGARPAGVVAWFATPEQARAARHTLQRAVGECDVQEHHAHPDGYSNGVWRAEDHLMRHIERFTPVGAEEVGPTVVRARDGRRSRPTTNSLAPRFLAGPHLAAAGESPKRGEVEEMRVEPVRTSADLRGFLKVHPWGTRRETHGVPLWHSTIRSWFTGRGPHRQHGPVELFVVRDPWGAVAGRTTLHTDARMDEKLGEPTLLMGATEFAGEAALAALVRYAEEQARQRGRTRLLGPVSLLPNQVGGVVTSGWDEPGFLDGPWSPRHYSRDWEALGFERVWEGSTWLCPDLGSLDPAEVFPVGPLPEGVVLRHADRKRLDEQLPLLRQMLNASFAELGYYTHIEADELAAATDGLAHLLDERLLLWLEQDGEPVAFVLVVPDLTAFVRSTGGRLGPVDMLRLLATRGLYRRDAVLIIKGTVPGARGRGLMRHLSRELLEGLQTGGYASLRVTFVEHDNAGSQAQFVAMGGAPLHGTCFYTRAVGAAEGGGEGEGKDEGVDAGAGGAVREAEPPGTPAVRERALPGSPAARLLARSADWGRAPSAHNTQPWDVRATGDDTLLLGWHAERELPVADATRRDLLLSLGACAASLQVVAADLGLRAEVDWAVDLDARQAAVLRLTQDSASGQTDASTDEPRGRPQPGSRLPWTVAELRARTTVRAPYPEAPGAAEVAEIARLAGLGEGTGLLVLPEDLVDRLLPGATAQTLTGAPATELAGWLRLSERHPRHDLDGLSAQALGLGRAEAAGLGLLTGSRGMRSALARTRLDRLVARASEARPRGAVLVLWAAPGLSPEELGPLGGSLLGAWLGGERRGWSAHPLSELLDEPSSAAAVDAHVSGVLGSPAQAYAVWRCGRPAEPWAYRSPRLTD</sequence>
<dbReference type="PATRIC" id="fig|1758689.4.peg.2374"/>
<feature type="region of interest" description="Disordered" evidence="1">
    <location>
        <begin position="672"/>
        <end position="696"/>
    </location>
</feature>
<dbReference type="InterPro" id="IPR016181">
    <property type="entry name" value="Acyl_CoA_acyltransferase"/>
</dbReference>
<dbReference type="Gene3D" id="3.40.109.10">
    <property type="entry name" value="NADH Oxidase"/>
    <property type="match status" value="1"/>
</dbReference>